<organism evidence="1 2">
    <name type="scientific">Streptomyces galilaeus</name>
    <dbReference type="NCBI Taxonomy" id="33899"/>
    <lineage>
        <taxon>Bacteria</taxon>
        <taxon>Bacillati</taxon>
        <taxon>Actinomycetota</taxon>
        <taxon>Actinomycetes</taxon>
        <taxon>Kitasatosporales</taxon>
        <taxon>Streptomycetaceae</taxon>
        <taxon>Streptomyces</taxon>
    </lineage>
</organism>
<proteinExistence type="predicted"/>
<gene>
    <name evidence="1" type="ORF">ACKI1S_36430</name>
</gene>
<keyword evidence="2" id="KW-1185">Reference proteome</keyword>
<accession>A0ABW9IUM0</accession>
<name>A0ABW9IUM0_STRGJ</name>
<protein>
    <submittedName>
        <fullName evidence="1">Uncharacterized protein</fullName>
    </submittedName>
</protein>
<dbReference type="EMBL" id="JBJVNE010000022">
    <property type="protein sequence ID" value="MFM9651627.1"/>
    <property type="molecule type" value="Genomic_DNA"/>
</dbReference>
<evidence type="ECO:0000313" key="1">
    <source>
        <dbReference type="EMBL" id="MFM9651627.1"/>
    </source>
</evidence>
<evidence type="ECO:0000313" key="2">
    <source>
        <dbReference type="Proteomes" id="UP001631993"/>
    </source>
</evidence>
<sequence length="103" mass="10899">MAGQFLAAMLAERGIGFHANQAVEWLNSRCPRAIEVVTAMATFFGTYASQGSEELDAAVIWLASIAKEAAGAGELDLLEACCGGAFEWIPLLDEGRGQAETFS</sequence>
<dbReference type="Proteomes" id="UP001631993">
    <property type="component" value="Unassembled WGS sequence"/>
</dbReference>
<comment type="caution">
    <text evidence="1">The sequence shown here is derived from an EMBL/GenBank/DDBJ whole genome shotgun (WGS) entry which is preliminary data.</text>
</comment>
<reference evidence="1 2" key="1">
    <citation type="submission" date="2024-12" db="EMBL/GenBank/DDBJ databases">
        <title>Forecasting of Potato common scab and diversities of Pathogenic streptomyces spp. in china.</title>
        <authorList>
            <person name="Handique U."/>
            <person name="Wu J."/>
        </authorList>
    </citation>
    <scope>NUCLEOTIDE SEQUENCE [LARGE SCALE GENOMIC DNA]</scope>
    <source>
        <strain evidence="1 2">ZRIMU1585</strain>
    </source>
</reference>
<dbReference type="RefSeq" id="WP_369277569.1">
    <property type="nucleotide sequence ID" value="NZ_JBJVMW010000013.1"/>
</dbReference>